<reference evidence="2 3" key="1">
    <citation type="journal article" date="2017" name="Gigascience">
        <title>Draft genome of the honey bee ectoparasitic mite, Tropilaelaps mercedesae, is shaped by the parasitic life history.</title>
        <authorList>
            <person name="Dong X."/>
            <person name="Armstrong S.D."/>
            <person name="Xia D."/>
            <person name="Makepeace B.L."/>
            <person name="Darby A.C."/>
            <person name="Kadowaki T."/>
        </authorList>
    </citation>
    <scope>NUCLEOTIDE SEQUENCE [LARGE SCALE GENOMIC DNA]</scope>
    <source>
        <strain evidence="2">Wuxi-XJTLU</strain>
    </source>
</reference>
<organism evidence="2 3">
    <name type="scientific">Tropilaelaps mercedesae</name>
    <dbReference type="NCBI Taxonomy" id="418985"/>
    <lineage>
        <taxon>Eukaryota</taxon>
        <taxon>Metazoa</taxon>
        <taxon>Ecdysozoa</taxon>
        <taxon>Arthropoda</taxon>
        <taxon>Chelicerata</taxon>
        <taxon>Arachnida</taxon>
        <taxon>Acari</taxon>
        <taxon>Parasitiformes</taxon>
        <taxon>Mesostigmata</taxon>
        <taxon>Gamasina</taxon>
        <taxon>Dermanyssoidea</taxon>
        <taxon>Laelapidae</taxon>
        <taxon>Tropilaelaps</taxon>
    </lineage>
</organism>
<feature type="compositionally biased region" description="Polar residues" evidence="1">
    <location>
        <begin position="18"/>
        <end position="29"/>
    </location>
</feature>
<feature type="non-terminal residue" evidence="2">
    <location>
        <position position="1"/>
    </location>
</feature>
<feature type="compositionally biased region" description="Polar residues" evidence="1">
    <location>
        <begin position="73"/>
        <end position="98"/>
    </location>
</feature>
<evidence type="ECO:0000313" key="3">
    <source>
        <dbReference type="Proteomes" id="UP000192247"/>
    </source>
</evidence>
<name>A0A1V9XFQ4_9ACAR</name>
<keyword evidence="3" id="KW-1185">Reference proteome</keyword>
<gene>
    <name evidence="2" type="ORF">BIW11_10413</name>
</gene>
<proteinExistence type="predicted"/>
<protein>
    <submittedName>
        <fullName evidence="2">Uncharacterized protein</fullName>
    </submittedName>
</protein>
<feature type="compositionally biased region" description="Basic and acidic residues" evidence="1">
    <location>
        <begin position="117"/>
        <end position="129"/>
    </location>
</feature>
<evidence type="ECO:0000256" key="1">
    <source>
        <dbReference type="SAM" id="MobiDB-lite"/>
    </source>
</evidence>
<sequence>GILRRATEKTDYRELSRYRQSSTERTSSLKPVGYQGGTGQHAGRLNSSSSKETSLTSLNDWDSSTGHPGPNHWDQSNFNAFVGATQTPPSITVTLSNSHSKDKEKSKHQRSKSKNKGKYESAEVREQRSHALKKSKSASALLSGILFGGFRRDSDTSPSPSIDEDDYTARRASSSYTTATSTTTSSTHSAYTGVCRRTDLISSECRRPRER</sequence>
<evidence type="ECO:0000313" key="2">
    <source>
        <dbReference type="EMBL" id="OQR72395.1"/>
    </source>
</evidence>
<dbReference type="Proteomes" id="UP000192247">
    <property type="component" value="Unassembled WGS sequence"/>
</dbReference>
<dbReference type="EMBL" id="MNPL01011890">
    <property type="protein sequence ID" value="OQR72395.1"/>
    <property type="molecule type" value="Genomic_DNA"/>
</dbReference>
<dbReference type="InParanoid" id="A0A1V9XFQ4"/>
<feature type="compositionally biased region" description="Basic residues" evidence="1">
    <location>
        <begin position="106"/>
        <end position="116"/>
    </location>
</feature>
<comment type="caution">
    <text evidence="2">The sequence shown here is derived from an EMBL/GenBank/DDBJ whole genome shotgun (WGS) entry which is preliminary data.</text>
</comment>
<feature type="compositionally biased region" description="Basic and acidic residues" evidence="1">
    <location>
        <begin position="1"/>
        <end position="17"/>
    </location>
</feature>
<feature type="compositionally biased region" description="Low complexity" evidence="1">
    <location>
        <begin position="45"/>
        <end position="59"/>
    </location>
</feature>
<feature type="compositionally biased region" description="Low complexity" evidence="1">
    <location>
        <begin position="170"/>
        <end position="191"/>
    </location>
</feature>
<accession>A0A1V9XFQ4</accession>
<dbReference type="AlphaFoldDB" id="A0A1V9XFQ4"/>
<feature type="region of interest" description="Disordered" evidence="1">
    <location>
        <begin position="1"/>
        <end position="137"/>
    </location>
</feature>
<feature type="region of interest" description="Disordered" evidence="1">
    <location>
        <begin position="149"/>
        <end position="191"/>
    </location>
</feature>